<accession>A0A7W9X1N9</accession>
<dbReference type="RefSeq" id="WP_183555524.1">
    <property type="nucleotide sequence ID" value="NZ_JACHBX010000003.1"/>
</dbReference>
<evidence type="ECO:0008006" key="4">
    <source>
        <dbReference type="Google" id="ProtNLM"/>
    </source>
</evidence>
<keyword evidence="3" id="KW-1185">Reference proteome</keyword>
<sequence length="94" mass="10035">MKKRVKHIAVAQFGKMLAAVYFVAMLPVLAIFLLAILTGVEVPPIGAGVVILFAVVYIVSVYLAGMLSAWIYNIVAVRLGGVEYTVNEIGSPAK</sequence>
<dbReference type="EMBL" id="JACHBX010000003">
    <property type="protein sequence ID" value="MBB6134859.1"/>
    <property type="molecule type" value="Genomic_DNA"/>
</dbReference>
<evidence type="ECO:0000256" key="1">
    <source>
        <dbReference type="SAM" id="Phobius"/>
    </source>
</evidence>
<feature type="transmembrane region" description="Helical" evidence="1">
    <location>
        <begin position="45"/>
        <end position="72"/>
    </location>
</feature>
<name>A0A7W9X1N9_9BURK</name>
<feature type="transmembrane region" description="Helical" evidence="1">
    <location>
        <begin position="20"/>
        <end position="39"/>
    </location>
</feature>
<comment type="caution">
    <text evidence="2">The sequence shown here is derived from an EMBL/GenBank/DDBJ whole genome shotgun (WGS) entry which is preliminary data.</text>
</comment>
<organism evidence="2 3">
    <name type="scientific">Massilia aurea</name>
    <dbReference type="NCBI Taxonomy" id="373040"/>
    <lineage>
        <taxon>Bacteria</taxon>
        <taxon>Pseudomonadati</taxon>
        <taxon>Pseudomonadota</taxon>
        <taxon>Betaproteobacteria</taxon>
        <taxon>Burkholderiales</taxon>
        <taxon>Oxalobacteraceae</taxon>
        <taxon>Telluria group</taxon>
        <taxon>Massilia</taxon>
    </lineage>
</organism>
<evidence type="ECO:0000313" key="2">
    <source>
        <dbReference type="EMBL" id="MBB6134859.1"/>
    </source>
</evidence>
<gene>
    <name evidence="2" type="ORF">HD842_003017</name>
</gene>
<keyword evidence="1" id="KW-0472">Membrane</keyword>
<proteinExistence type="predicted"/>
<keyword evidence="1" id="KW-1133">Transmembrane helix</keyword>
<dbReference type="AlphaFoldDB" id="A0A7W9X1N9"/>
<dbReference type="Proteomes" id="UP000540787">
    <property type="component" value="Unassembled WGS sequence"/>
</dbReference>
<reference evidence="2 3" key="1">
    <citation type="submission" date="2020-08" db="EMBL/GenBank/DDBJ databases">
        <title>The Agave Microbiome: Exploring the role of microbial communities in plant adaptations to desert environments.</title>
        <authorList>
            <person name="Partida-Martinez L.P."/>
        </authorList>
    </citation>
    <scope>NUCLEOTIDE SEQUENCE [LARGE SCALE GENOMIC DNA]</scope>
    <source>
        <strain evidence="2 3">AT3.2</strain>
    </source>
</reference>
<protein>
    <recommendedName>
        <fullName evidence="4">DUF3566 domain-containing protein</fullName>
    </recommendedName>
</protein>
<keyword evidence="1" id="KW-0812">Transmembrane</keyword>
<evidence type="ECO:0000313" key="3">
    <source>
        <dbReference type="Proteomes" id="UP000540787"/>
    </source>
</evidence>